<dbReference type="Proteomes" id="UP001595925">
    <property type="component" value="Unassembled WGS sequence"/>
</dbReference>
<feature type="transmembrane region" description="Helical" evidence="1">
    <location>
        <begin position="102"/>
        <end position="122"/>
    </location>
</feature>
<keyword evidence="4" id="KW-1185">Reference proteome</keyword>
<feature type="transmembrane region" description="Helical" evidence="1">
    <location>
        <begin position="76"/>
        <end position="93"/>
    </location>
</feature>
<proteinExistence type="predicted"/>
<dbReference type="InterPro" id="IPR058363">
    <property type="entry name" value="DUF8050"/>
</dbReference>
<dbReference type="RefSeq" id="WP_224828370.1">
    <property type="nucleotide sequence ID" value="NZ_JAIVEF010000006.1"/>
</dbReference>
<feature type="transmembrane region" description="Helical" evidence="1">
    <location>
        <begin position="128"/>
        <end position="146"/>
    </location>
</feature>
<protein>
    <submittedName>
        <fullName evidence="3">TIGR04206 family protein</fullName>
    </submittedName>
</protein>
<keyword evidence="1" id="KW-1133">Transmembrane helix</keyword>
<dbReference type="EMBL" id="JBHSJG010000038">
    <property type="protein sequence ID" value="MFC4988939.1"/>
    <property type="molecule type" value="Genomic_DNA"/>
</dbReference>
<organism evidence="3 4">
    <name type="scientific">Saliphagus infecundisoli</name>
    <dbReference type="NCBI Taxonomy" id="1849069"/>
    <lineage>
        <taxon>Archaea</taxon>
        <taxon>Methanobacteriati</taxon>
        <taxon>Methanobacteriota</taxon>
        <taxon>Stenosarchaea group</taxon>
        <taxon>Halobacteria</taxon>
        <taxon>Halobacteriales</taxon>
        <taxon>Natrialbaceae</taxon>
        <taxon>Saliphagus</taxon>
    </lineage>
</organism>
<reference evidence="3 4" key="1">
    <citation type="journal article" date="2019" name="Int. J. Syst. Evol. Microbiol.">
        <title>The Global Catalogue of Microorganisms (GCM) 10K type strain sequencing project: providing services to taxonomists for standard genome sequencing and annotation.</title>
        <authorList>
            <consortium name="The Broad Institute Genomics Platform"/>
            <consortium name="The Broad Institute Genome Sequencing Center for Infectious Disease"/>
            <person name="Wu L."/>
            <person name="Ma J."/>
        </authorList>
    </citation>
    <scope>NUCLEOTIDE SEQUENCE [LARGE SCALE GENOMIC DNA]</scope>
    <source>
        <strain evidence="3 4">CGMCC 1.15824</strain>
    </source>
</reference>
<accession>A0ABD5QHA2</accession>
<feature type="transmembrane region" description="Helical" evidence="1">
    <location>
        <begin position="18"/>
        <end position="36"/>
    </location>
</feature>
<evidence type="ECO:0000256" key="1">
    <source>
        <dbReference type="SAM" id="Phobius"/>
    </source>
</evidence>
<name>A0ABD5QHA2_9EURY</name>
<dbReference type="AlphaFoldDB" id="A0ABD5QHA2"/>
<keyword evidence="1" id="KW-0472">Membrane</keyword>
<keyword evidence="1" id="KW-0812">Transmembrane</keyword>
<feature type="domain" description="DUF8050" evidence="2">
    <location>
        <begin position="13"/>
        <end position="148"/>
    </location>
</feature>
<dbReference type="Pfam" id="PF26224">
    <property type="entry name" value="DUF8050"/>
    <property type="match status" value="1"/>
</dbReference>
<evidence type="ECO:0000259" key="2">
    <source>
        <dbReference type="Pfam" id="PF26224"/>
    </source>
</evidence>
<comment type="caution">
    <text evidence="3">The sequence shown here is derived from an EMBL/GenBank/DDBJ whole genome shotgun (WGS) entry which is preliminary data.</text>
</comment>
<evidence type="ECO:0000313" key="4">
    <source>
        <dbReference type="Proteomes" id="UP001595925"/>
    </source>
</evidence>
<evidence type="ECO:0000313" key="3">
    <source>
        <dbReference type="EMBL" id="MFC4988939.1"/>
    </source>
</evidence>
<sequence>MTRTGEGSAGAVRDRKAIWAWRLAVLAPLVVPLVAVRTTSATLVFPWGMVALEGFYVTTLPEYLSATAGLPRYLRMWPVGTACYVLGAVWAAGERLGADPRVAAGLFALAALAAGWMAWGLAAEPTRSAVPVGSVLLGGLAGWAYLNGRER</sequence>
<gene>
    <name evidence="3" type="ORF">ACFPFO_14430</name>
</gene>